<dbReference type="Pfam" id="PF12520">
    <property type="entry name" value="DUF3723"/>
    <property type="match status" value="1"/>
</dbReference>
<name>A0A0C3GSV3_OIDMZ</name>
<dbReference type="AlphaFoldDB" id="A0A0C3GSV3"/>
<protein>
    <submittedName>
        <fullName evidence="1">Uncharacterized protein</fullName>
    </submittedName>
</protein>
<dbReference type="InterPro" id="IPR022198">
    <property type="entry name" value="DUF3723"/>
</dbReference>
<sequence>MLQTRLLNQDQRLTTEQWSKYRGTACIRLEFLHFLCDGSLELNLKTVKKLKNSFRTEGCHRLELINHIPAVINKYQLNNTLQASGLMANIIKSRLPRGFWLRGTYDSSNKLKTALIEEYSNGKSPSDREIYYRIRLYDQEESL</sequence>
<dbReference type="STRING" id="913774.A0A0C3GSV3"/>
<evidence type="ECO:0000313" key="1">
    <source>
        <dbReference type="EMBL" id="KIM93531.1"/>
    </source>
</evidence>
<accession>A0A0C3GSV3</accession>
<reference evidence="2" key="2">
    <citation type="submission" date="2015-01" db="EMBL/GenBank/DDBJ databases">
        <title>Evolutionary Origins and Diversification of the Mycorrhizal Mutualists.</title>
        <authorList>
            <consortium name="DOE Joint Genome Institute"/>
            <consortium name="Mycorrhizal Genomics Consortium"/>
            <person name="Kohler A."/>
            <person name="Kuo A."/>
            <person name="Nagy L.G."/>
            <person name="Floudas D."/>
            <person name="Copeland A."/>
            <person name="Barry K.W."/>
            <person name="Cichocki N."/>
            <person name="Veneault-Fourrey C."/>
            <person name="LaButti K."/>
            <person name="Lindquist E.A."/>
            <person name="Lipzen A."/>
            <person name="Lundell T."/>
            <person name="Morin E."/>
            <person name="Murat C."/>
            <person name="Riley R."/>
            <person name="Ohm R."/>
            <person name="Sun H."/>
            <person name="Tunlid A."/>
            <person name="Henrissat B."/>
            <person name="Grigoriev I.V."/>
            <person name="Hibbett D.S."/>
            <person name="Martin F."/>
        </authorList>
    </citation>
    <scope>NUCLEOTIDE SEQUENCE [LARGE SCALE GENOMIC DNA]</scope>
    <source>
        <strain evidence="2">Zn</strain>
    </source>
</reference>
<reference evidence="1 2" key="1">
    <citation type="submission" date="2014-04" db="EMBL/GenBank/DDBJ databases">
        <authorList>
            <consortium name="DOE Joint Genome Institute"/>
            <person name="Kuo A."/>
            <person name="Martino E."/>
            <person name="Perotto S."/>
            <person name="Kohler A."/>
            <person name="Nagy L.G."/>
            <person name="Floudas D."/>
            <person name="Copeland A."/>
            <person name="Barry K.W."/>
            <person name="Cichocki N."/>
            <person name="Veneault-Fourrey C."/>
            <person name="LaButti K."/>
            <person name="Lindquist E.A."/>
            <person name="Lipzen A."/>
            <person name="Lundell T."/>
            <person name="Morin E."/>
            <person name="Murat C."/>
            <person name="Sun H."/>
            <person name="Tunlid A."/>
            <person name="Henrissat B."/>
            <person name="Grigoriev I.V."/>
            <person name="Hibbett D.S."/>
            <person name="Martin F."/>
            <person name="Nordberg H.P."/>
            <person name="Cantor M.N."/>
            <person name="Hua S.X."/>
        </authorList>
    </citation>
    <scope>NUCLEOTIDE SEQUENCE [LARGE SCALE GENOMIC DNA]</scope>
    <source>
        <strain evidence="1 2">Zn</strain>
    </source>
</reference>
<gene>
    <name evidence="1" type="ORF">OIDMADRAFT_35639</name>
</gene>
<proteinExistence type="predicted"/>
<dbReference type="OrthoDB" id="4227485at2759"/>
<dbReference type="EMBL" id="KN832894">
    <property type="protein sequence ID" value="KIM93531.1"/>
    <property type="molecule type" value="Genomic_DNA"/>
</dbReference>
<dbReference type="HOGENOM" id="CLU_1806750_0_0_1"/>
<evidence type="ECO:0000313" key="2">
    <source>
        <dbReference type="Proteomes" id="UP000054321"/>
    </source>
</evidence>
<dbReference type="Proteomes" id="UP000054321">
    <property type="component" value="Unassembled WGS sequence"/>
</dbReference>
<organism evidence="1 2">
    <name type="scientific">Oidiodendron maius (strain Zn)</name>
    <dbReference type="NCBI Taxonomy" id="913774"/>
    <lineage>
        <taxon>Eukaryota</taxon>
        <taxon>Fungi</taxon>
        <taxon>Dikarya</taxon>
        <taxon>Ascomycota</taxon>
        <taxon>Pezizomycotina</taxon>
        <taxon>Leotiomycetes</taxon>
        <taxon>Leotiomycetes incertae sedis</taxon>
        <taxon>Myxotrichaceae</taxon>
        <taxon>Oidiodendron</taxon>
    </lineage>
</organism>
<keyword evidence="2" id="KW-1185">Reference proteome</keyword>
<dbReference type="InParanoid" id="A0A0C3GSV3"/>